<evidence type="ECO:0000259" key="10">
    <source>
        <dbReference type="PROSITE" id="PS51321"/>
    </source>
</evidence>
<dbReference type="CDD" id="cd13749">
    <property type="entry name" value="Zn-ribbon_TFIIS"/>
    <property type="match status" value="1"/>
</dbReference>
<dbReference type="GO" id="GO:0003746">
    <property type="term" value="F:translation elongation factor activity"/>
    <property type="evidence" value="ECO:0007669"/>
    <property type="project" value="UniProtKB-KW"/>
</dbReference>
<keyword evidence="11" id="KW-0648">Protein biosynthesis</keyword>
<dbReference type="AlphaFoldDB" id="A0A1V9Z9K2"/>
<name>A0A1V9Z9K2_ACHHY</name>
<proteinExistence type="predicted"/>
<dbReference type="Proteomes" id="UP000243579">
    <property type="component" value="Unassembled WGS sequence"/>
</dbReference>
<dbReference type="STRING" id="1202772.A0A1V9Z9K2"/>
<dbReference type="Gene3D" id="1.10.472.30">
    <property type="entry name" value="Transcription elongation factor S-II, central domain"/>
    <property type="match status" value="1"/>
</dbReference>
<organism evidence="11 12">
    <name type="scientific">Achlya hypogyna</name>
    <name type="common">Oomycete</name>
    <name type="synonym">Protoachlya hypogyna</name>
    <dbReference type="NCBI Taxonomy" id="1202772"/>
    <lineage>
        <taxon>Eukaryota</taxon>
        <taxon>Sar</taxon>
        <taxon>Stramenopiles</taxon>
        <taxon>Oomycota</taxon>
        <taxon>Saprolegniomycetes</taxon>
        <taxon>Saprolegniales</taxon>
        <taxon>Achlyaceae</taxon>
        <taxon>Achlya</taxon>
    </lineage>
</organism>
<evidence type="ECO:0000313" key="11">
    <source>
        <dbReference type="EMBL" id="OQR94611.1"/>
    </source>
</evidence>
<keyword evidence="2" id="KW-0479">Metal-binding</keyword>
<evidence type="ECO:0000256" key="7">
    <source>
        <dbReference type="PROSITE-ProRule" id="PRU00649"/>
    </source>
</evidence>
<dbReference type="PROSITE" id="PS51319">
    <property type="entry name" value="TFIIS_N"/>
    <property type="match status" value="1"/>
</dbReference>
<keyword evidence="12" id="KW-1185">Reference proteome</keyword>
<dbReference type="GO" id="GO:0003676">
    <property type="term" value="F:nucleic acid binding"/>
    <property type="evidence" value="ECO:0007669"/>
    <property type="project" value="InterPro"/>
</dbReference>
<keyword evidence="11" id="KW-0251">Elongation factor</keyword>
<evidence type="ECO:0000256" key="2">
    <source>
        <dbReference type="ARBA" id="ARBA00022723"/>
    </source>
</evidence>
<dbReference type="Pfam" id="PF07500">
    <property type="entry name" value="TFIIS_M"/>
    <property type="match status" value="1"/>
</dbReference>
<dbReference type="PANTHER" id="PTHR11477:SF0">
    <property type="entry name" value="IP08861P-RELATED"/>
    <property type="match status" value="1"/>
</dbReference>
<dbReference type="SUPFAM" id="SSF47676">
    <property type="entry name" value="Conserved domain common to transcription factors TFIIS, elongin A, CRSP70"/>
    <property type="match status" value="1"/>
</dbReference>
<keyword evidence="3 6" id="KW-0863">Zinc-finger</keyword>
<dbReference type="PROSITE" id="PS51133">
    <property type="entry name" value="ZF_TFIIS_2"/>
    <property type="match status" value="1"/>
</dbReference>
<dbReference type="Gene3D" id="1.20.930.10">
    <property type="entry name" value="Conserved domain common to transcription factors TFIIS, elongin A, CRSP70"/>
    <property type="match status" value="1"/>
</dbReference>
<dbReference type="SMART" id="SM00509">
    <property type="entry name" value="TFS2N"/>
    <property type="match status" value="1"/>
</dbReference>
<gene>
    <name evidence="11" type="ORF">ACHHYP_01094</name>
</gene>
<dbReference type="InterPro" id="IPR035100">
    <property type="entry name" value="TF_IIS-typ"/>
</dbReference>
<evidence type="ECO:0000256" key="3">
    <source>
        <dbReference type="ARBA" id="ARBA00022771"/>
    </source>
</evidence>
<comment type="subcellular location">
    <subcellularLocation>
        <location evidence="1 7">Nucleus</location>
    </subcellularLocation>
</comment>
<dbReference type="Pfam" id="PF01096">
    <property type="entry name" value="Zn_ribbon_TFIIS"/>
    <property type="match status" value="1"/>
</dbReference>
<evidence type="ECO:0000256" key="5">
    <source>
        <dbReference type="ARBA" id="ARBA00023242"/>
    </source>
</evidence>
<dbReference type="GO" id="GO:0006351">
    <property type="term" value="P:DNA-templated transcription"/>
    <property type="evidence" value="ECO:0007669"/>
    <property type="project" value="InterPro"/>
</dbReference>
<evidence type="ECO:0000259" key="9">
    <source>
        <dbReference type="PROSITE" id="PS51319"/>
    </source>
</evidence>
<keyword evidence="5 7" id="KW-0539">Nucleus</keyword>
<dbReference type="InterPro" id="IPR035441">
    <property type="entry name" value="TFIIS/LEDGF_dom_sf"/>
</dbReference>
<dbReference type="Gene3D" id="2.20.25.10">
    <property type="match status" value="1"/>
</dbReference>
<dbReference type="InterPro" id="IPR017923">
    <property type="entry name" value="TFIIS_N"/>
</dbReference>
<dbReference type="GO" id="GO:0008270">
    <property type="term" value="F:zinc ion binding"/>
    <property type="evidence" value="ECO:0007669"/>
    <property type="project" value="UniProtKB-KW"/>
</dbReference>
<dbReference type="SUPFAM" id="SSF57783">
    <property type="entry name" value="Zinc beta-ribbon"/>
    <property type="match status" value="1"/>
</dbReference>
<keyword evidence="4" id="KW-0862">Zinc</keyword>
<reference evidence="11 12" key="1">
    <citation type="journal article" date="2014" name="Genome Biol. Evol.">
        <title>The secreted proteins of Achlya hypogyna and Thraustotheca clavata identify the ancestral oomycete secretome and reveal gene acquisitions by horizontal gene transfer.</title>
        <authorList>
            <person name="Misner I."/>
            <person name="Blouin N."/>
            <person name="Leonard G."/>
            <person name="Richards T.A."/>
            <person name="Lane C.E."/>
        </authorList>
    </citation>
    <scope>NUCLEOTIDE SEQUENCE [LARGE SCALE GENOMIC DNA]</scope>
    <source>
        <strain evidence="11 12">ATCC 48635</strain>
    </source>
</reference>
<accession>A0A1V9Z9K2</accession>
<dbReference type="InterPro" id="IPR003618">
    <property type="entry name" value="TFIIS_cen_dom"/>
</dbReference>
<dbReference type="PIRSF" id="PIRSF006704">
    <property type="entry name" value="TF_IIS"/>
    <property type="match status" value="1"/>
</dbReference>
<protein>
    <submittedName>
        <fullName evidence="11">Transcription elongation factor</fullName>
    </submittedName>
</protein>
<dbReference type="GO" id="GO:0005634">
    <property type="term" value="C:nucleus"/>
    <property type="evidence" value="ECO:0007669"/>
    <property type="project" value="UniProtKB-SubCell"/>
</dbReference>
<evidence type="ECO:0000313" key="12">
    <source>
        <dbReference type="Proteomes" id="UP000243579"/>
    </source>
</evidence>
<dbReference type="InterPro" id="IPR036575">
    <property type="entry name" value="TFIIS_cen_dom_sf"/>
</dbReference>
<evidence type="ECO:0000259" key="8">
    <source>
        <dbReference type="PROSITE" id="PS51133"/>
    </source>
</evidence>
<dbReference type="EMBL" id="JNBR01000357">
    <property type="protein sequence ID" value="OQR94611.1"/>
    <property type="molecule type" value="Genomic_DNA"/>
</dbReference>
<dbReference type="InterPro" id="IPR003617">
    <property type="entry name" value="TFIIS/CRSP70_N_sub"/>
</dbReference>
<dbReference type="PANTHER" id="PTHR11477">
    <property type="entry name" value="TRANSCRIPTION FACTOR S-II ZINC FINGER DOMAIN-CONTAINING PROTEIN"/>
    <property type="match status" value="1"/>
</dbReference>
<dbReference type="SUPFAM" id="SSF46942">
    <property type="entry name" value="Elongation factor TFIIS domain 2"/>
    <property type="match status" value="1"/>
</dbReference>
<feature type="domain" description="TFIIS N-terminal" evidence="9">
    <location>
        <begin position="1"/>
        <end position="79"/>
    </location>
</feature>
<feature type="domain" description="TFIIS-type" evidence="8">
    <location>
        <begin position="275"/>
        <end position="315"/>
    </location>
</feature>
<dbReference type="SMART" id="SM00440">
    <property type="entry name" value="ZnF_C2C2"/>
    <property type="match status" value="1"/>
</dbReference>
<evidence type="ECO:0000256" key="1">
    <source>
        <dbReference type="ARBA" id="ARBA00004123"/>
    </source>
</evidence>
<dbReference type="SMART" id="SM00510">
    <property type="entry name" value="TFS2M"/>
    <property type="match status" value="1"/>
</dbReference>
<feature type="domain" description="TFIIS central" evidence="10">
    <location>
        <begin position="140"/>
        <end position="260"/>
    </location>
</feature>
<dbReference type="CDD" id="cd00183">
    <property type="entry name" value="TFIIS_I"/>
    <property type="match status" value="1"/>
</dbReference>
<dbReference type="InterPro" id="IPR001222">
    <property type="entry name" value="Znf_TFIIS"/>
</dbReference>
<comment type="caution">
    <text evidence="11">The sequence shown here is derived from an EMBL/GenBank/DDBJ whole genome shotgun (WGS) entry which is preliminary data.</text>
</comment>
<dbReference type="PROSITE" id="PS51321">
    <property type="entry name" value="TFIIS_CENTRAL"/>
    <property type="match status" value="1"/>
</dbReference>
<sequence>MEDIARIHRRLTKFLAGEGSQSTVVDALGHLESIPMTLSILKESKIGQTVGKLRKHEDPKVAEPAKALVKKWKSIALSPRTSASDVTAEPSKPAKNLVAAAVQKIEAKVKTEPKKSVAYTGSSEKVMAATSFIPPGLSTVRATVRRKLKEVLELADEDLRSEAEYVAVAIETSMAKLYGMDKGLETAQAKKDYGSKYRQLSFNLKKNEILRDEVLTQTVSGDVLVNMSPDELATQERRLEKDKFRDDAFQSSRLDWDVANADKINKQCGITDARGLFTCGRCKSTNTSNTQKQTRSADEPMTVFVLCHDCGKRWKC</sequence>
<dbReference type="Pfam" id="PF08711">
    <property type="entry name" value="Med26"/>
    <property type="match status" value="1"/>
</dbReference>
<dbReference type="OrthoDB" id="44867at2759"/>
<evidence type="ECO:0000256" key="6">
    <source>
        <dbReference type="PROSITE-ProRule" id="PRU00472"/>
    </source>
</evidence>
<evidence type="ECO:0000256" key="4">
    <source>
        <dbReference type="ARBA" id="ARBA00022833"/>
    </source>
</evidence>